<evidence type="ECO:0000256" key="1">
    <source>
        <dbReference type="SAM" id="SignalP"/>
    </source>
</evidence>
<keyword evidence="1" id="KW-0732">Signal</keyword>
<sequence length="87" mass="9360">MALIRMNTSVLCLMARLMVSTTFLSCDASGRNIATTRTIDAIISSGYQEPYDPSPCPNVNACDHYCKQDGKGSGTCRNGACCCSKRL</sequence>
<name>A0A3B5Y127_WHEAT</name>
<reference evidence="2" key="2">
    <citation type="submission" date="2018-10" db="UniProtKB">
        <authorList>
            <consortium name="EnsemblPlants"/>
        </authorList>
    </citation>
    <scope>IDENTIFICATION</scope>
</reference>
<evidence type="ECO:0000313" key="3">
    <source>
        <dbReference type="Proteomes" id="UP000019116"/>
    </source>
</evidence>
<dbReference type="AlphaFoldDB" id="A0A3B5Y127"/>
<dbReference type="EnsemblPlants" id="TraesCS1A02G227800.1">
    <property type="protein sequence ID" value="TraesCS1A02G227800.1"/>
    <property type="gene ID" value="TraesCS1A02G227800"/>
</dbReference>
<dbReference type="Gramene" id="TraesCS1A02G227800.1">
    <property type="protein sequence ID" value="TraesCS1A02G227800.1"/>
    <property type="gene ID" value="TraesCS1A02G227800"/>
</dbReference>
<dbReference type="Proteomes" id="UP000019116">
    <property type="component" value="Chromosome 1A"/>
</dbReference>
<evidence type="ECO:0008006" key="4">
    <source>
        <dbReference type="Google" id="ProtNLM"/>
    </source>
</evidence>
<accession>A0A3B5Y127</accession>
<feature type="signal peptide" evidence="1">
    <location>
        <begin position="1"/>
        <end position="28"/>
    </location>
</feature>
<dbReference type="SMR" id="A0A3B5Y127"/>
<evidence type="ECO:0000313" key="2">
    <source>
        <dbReference type="EnsemblPlants" id="TraesCS1A02G227800.1"/>
    </source>
</evidence>
<feature type="chain" id="PRO_5043169911" description="Defensin" evidence="1">
    <location>
        <begin position="29"/>
        <end position="87"/>
    </location>
</feature>
<reference evidence="2" key="1">
    <citation type="submission" date="2018-08" db="EMBL/GenBank/DDBJ databases">
        <authorList>
            <person name="Rossello M."/>
        </authorList>
    </citation>
    <scope>NUCLEOTIDE SEQUENCE [LARGE SCALE GENOMIC DNA]</scope>
    <source>
        <strain evidence="2">cv. Chinese Spring</strain>
    </source>
</reference>
<keyword evidence="3" id="KW-1185">Reference proteome</keyword>
<proteinExistence type="predicted"/>
<protein>
    <recommendedName>
        <fullName evidence="4">Defensin</fullName>
    </recommendedName>
</protein>
<organism evidence="2">
    <name type="scientific">Triticum aestivum</name>
    <name type="common">Wheat</name>
    <dbReference type="NCBI Taxonomy" id="4565"/>
    <lineage>
        <taxon>Eukaryota</taxon>
        <taxon>Viridiplantae</taxon>
        <taxon>Streptophyta</taxon>
        <taxon>Embryophyta</taxon>
        <taxon>Tracheophyta</taxon>
        <taxon>Spermatophyta</taxon>
        <taxon>Magnoliopsida</taxon>
        <taxon>Liliopsida</taxon>
        <taxon>Poales</taxon>
        <taxon>Poaceae</taxon>
        <taxon>BOP clade</taxon>
        <taxon>Pooideae</taxon>
        <taxon>Triticodae</taxon>
        <taxon>Triticeae</taxon>
        <taxon>Triticinae</taxon>
        <taxon>Triticum</taxon>
    </lineage>
</organism>
<dbReference type="Gramene" id="TraesCS1A03G0593000.1">
    <property type="protein sequence ID" value="TraesCS1A03G0593000.1.CDS"/>
    <property type="gene ID" value="TraesCS1A03G0593000"/>
</dbReference>